<reference evidence="7 8" key="1">
    <citation type="submission" date="2017-08" db="EMBL/GenBank/DDBJ databases">
        <title>Fine stratification of microbial communities through a metagenomic profile of the photic zone.</title>
        <authorList>
            <person name="Haro-Moreno J.M."/>
            <person name="Lopez-Perez M."/>
            <person name="De La Torre J."/>
            <person name="Picazo A."/>
            <person name="Camacho A."/>
            <person name="Rodriguez-Valera F."/>
        </authorList>
    </citation>
    <scope>NUCLEOTIDE SEQUENCE [LARGE SCALE GENOMIC DNA]</scope>
    <source>
        <strain evidence="7">MED-G24</strain>
    </source>
</reference>
<dbReference type="GO" id="GO:0051539">
    <property type="term" value="F:4 iron, 4 sulfur cluster binding"/>
    <property type="evidence" value="ECO:0007669"/>
    <property type="project" value="UniProtKB-KW"/>
</dbReference>
<evidence type="ECO:0000313" key="8">
    <source>
        <dbReference type="Proteomes" id="UP000219327"/>
    </source>
</evidence>
<organism evidence="7 8">
    <name type="scientific">OM182 bacterium MED-G24</name>
    <dbReference type="NCBI Taxonomy" id="1986255"/>
    <lineage>
        <taxon>Bacteria</taxon>
        <taxon>Pseudomonadati</taxon>
        <taxon>Pseudomonadota</taxon>
        <taxon>Gammaproteobacteria</taxon>
        <taxon>OMG group</taxon>
        <taxon>OM182 clade</taxon>
    </lineage>
</organism>
<dbReference type="Gene3D" id="2.40.40.20">
    <property type="match status" value="1"/>
</dbReference>
<gene>
    <name evidence="7" type="ORF">CNE99_07045</name>
</gene>
<dbReference type="InterPro" id="IPR006655">
    <property type="entry name" value="Mopterin_OxRdtase_prok_CS"/>
</dbReference>
<dbReference type="InterPro" id="IPR009010">
    <property type="entry name" value="Asp_de-COase-like_dom_sf"/>
</dbReference>
<evidence type="ECO:0000259" key="6">
    <source>
        <dbReference type="PROSITE" id="PS51669"/>
    </source>
</evidence>
<keyword evidence="3" id="KW-0560">Oxidoreductase</keyword>
<keyword evidence="4" id="KW-0408">Iron</keyword>
<protein>
    <submittedName>
        <fullName evidence="7">Molybdopterin oxidoreductase</fullName>
    </submittedName>
</protein>
<dbReference type="SUPFAM" id="SSF53706">
    <property type="entry name" value="Formate dehydrogenase/DMSO reductase, domains 1-3"/>
    <property type="match status" value="1"/>
</dbReference>
<dbReference type="Pfam" id="PF04879">
    <property type="entry name" value="Molybdop_Fe4S4"/>
    <property type="match status" value="1"/>
</dbReference>
<name>A0A2A5WPG4_9GAMM</name>
<dbReference type="GO" id="GO:0043546">
    <property type="term" value="F:molybdopterin cofactor binding"/>
    <property type="evidence" value="ECO:0007669"/>
    <property type="project" value="InterPro"/>
</dbReference>
<dbReference type="SUPFAM" id="SSF50692">
    <property type="entry name" value="ADC-like"/>
    <property type="match status" value="1"/>
</dbReference>
<dbReference type="InterPro" id="IPR050123">
    <property type="entry name" value="Prok_molybdopt-oxidoreductase"/>
</dbReference>
<keyword evidence="1" id="KW-0004">4Fe-4S</keyword>
<dbReference type="Gene3D" id="3.40.228.10">
    <property type="entry name" value="Dimethylsulfoxide Reductase, domain 2"/>
    <property type="match status" value="1"/>
</dbReference>
<dbReference type="SMART" id="SM00926">
    <property type="entry name" value="Molybdop_Fe4S4"/>
    <property type="match status" value="1"/>
</dbReference>
<evidence type="ECO:0000256" key="3">
    <source>
        <dbReference type="ARBA" id="ARBA00023002"/>
    </source>
</evidence>
<dbReference type="InterPro" id="IPR006657">
    <property type="entry name" value="MoPterin_dinucl-bd_dom"/>
</dbReference>
<dbReference type="AlphaFoldDB" id="A0A2A5WPG4"/>
<comment type="caution">
    <text evidence="7">The sequence shown here is derived from an EMBL/GenBank/DDBJ whole genome shotgun (WGS) entry which is preliminary data.</text>
</comment>
<dbReference type="InterPro" id="IPR006963">
    <property type="entry name" value="Mopterin_OxRdtase_4Fe-4S_dom"/>
</dbReference>
<keyword evidence="5" id="KW-0411">Iron-sulfur</keyword>
<dbReference type="InterPro" id="IPR006656">
    <property type="entry name" value="Mopterin_OxRdtase"/>
</dbReference>
<dbReference type="PANTHER" id="PTHR43105">
    <property type="entry name" value="RESPIRATORY NITRATE REDUCTASE"/>
    <property type="match status" value="1"/>
</dbReference>
<accession>A0A2A5WPG4</accession>
<dbReference type="Gene3D" id="3.40.50.740">
    <property type="match status" value="1"/>
</dbReference>
<dbReference type="GO" id="GO:0045333">
    <property type="term" value="P:cellular respiration"/>
    <property type="evidence" value="ECO:0007669"/>
    <property type="project" value="UniProtKB-ARBA"/>
</dbReference>
<evidence type="ECO:0000256" key="1">
    <source>
        <dbReference type="ARBA" id="ARBA00022485"/>
    </source>
</evidence>
<dbReference type="PROSITE" id="PS00490">
    <property type="entry name" value="MOLYBDOPTERIN_PROK_2"/>
    <property type="match status" value="1"/>
</dbReference>
<dbReference type="GO" id="GO:0046872">
    <property type="term" value="F:metal ion binding"/>
    <property type="evidence" value="ECO:0007669"/>
    <property type="project" value="UniProtKB-KW"/>
</dbReference>
<proteinExistence type="predicted"/>
<evidence type="ECO:0000256" key="4">
    <source>
        <dbReference type="ARBA" id="ARBA00023004"/>
    </source>
</evidence>
<sequence>MSEFIPTACNLCYANCGILAQVEDGHIVKVRGDKNHPVSKGYTCNKAAQIDFYQNGRDRLSSPLRKKLDGTFEEIDWGTAITEVAAKLSGLRDTHGGDKIMYYGGGGQGNHLGGAYSGAVREALGMRYHSNALAQEKTGLSWVSERTLGGMWHGDFDHCDVALIIGKNPWQSNGIQRARIMLRDLSKDPDKTLIIFDPRKSESAELADIHLAVKPGTDVWCIAAILAYLVQHDLVDQQWLAEHTEGYDRLLDQLRSVPVEDYADFADIPMPQIEAVAKAMASTNRIAVYEDLGIEMSPNSTLCSYLNVLLFVLRGAFDVPGGMHLISGIGSIYGFGASPGVVDDDGYEREYQTSPVSGARVVTGLLPCNAIPEEILTDHPDRIRGMIIESANPAHSLADSAKFRDALTALDTLVVIDVAMTETAQLADYVLPAASQYEKFEATFFNFEYPENFFHLRHPLLPPRPGTLPEPEIHSRLVEALGVFEPEDLAPFHEAVKQGIPALLQAVLQDLPRYQPYLGYIMYRALGPTLPHGAASAAMLVGSCLAFAERDPHAVWRAGFEGQGPMLGINLFMAMLEAKSGLIISSADVENDPTQWRQPGGKIQLQMSEMLDDLEELKEYRMPERTDEFPLLLAAGERRLYTANTIMRDPDWRKSNNPTSLTINPIDANALGITDAATARLVTKRGSLNVLVEFDDRMQPGTMSLPNGLGLNYPDHTGVNGITGTSTNELTDLEDRDKWVGTPWHKHVRARLEPLQ</sequence>
<keyword evidence="2" id="KW-0479">Metal-binding</keyword>
<evidence type="ECO:0000256" key="2">
    <source>
        <dbReference type="ARBA" id="ARBA00022723"/>
    </source>
</evidence>
<feature type="domain" description="4Fe-4S Mo/W bis-MGD-type" evidence="6">
    <location>
        <begin position="2"/>
        <end position="58"/>
    </location>
</feature>
<dbReference type="PROSITE" id="PS51669">
    <property type="entry name" value="4FE4S_MOW_BIS_MGD"/>
    <property type="match status" value="1"/>
</dbReference>
<dbReference type="GO" id="GO:0016020">
    <property type="term" value="C:membrane"/>
    <property type="evidence" value="ECO:0007669"/>
    <property type="project" value="TreeGrafter"/>
</dbReference>
<evidence type="ECO:0000313" key="7">
    <source>
        <dbReference type="EMBL" id="PDH38369.1"/>
    </source>
</evidence>
<dbReference type="Proteomes" id="UP000219327">
    <property type="component" value="Unassembled WGS sequence"/>
</dbReference>
<dbReference type="PANTHER" id="PTHR43105:SF9">
    <property type="entry name" value="NADPH-FE(3+) OXIDOREDUCTASE SUBUNIT ALPHA"/>
    <property type="match status" value="1"/>
</dbReference>
<dbReference type="GO" id="GO:1990204">
    <property type="term" value="C:oxidoreductase complex"/>
    <property type="evidence" value="ECO:0007669"/>
    <property type="project" value="UniProtKB-ARBA"/>
</dbReference>
<dbReference type="GO" id="GO:0016491">
    <property type="term" value="F:oxidoreductase activity"/>
    <property type="evidence" value="ECO:0007669"/>
    <property type="project" value="UniProtKB-KW"/>
</dbReference>
<evidence type="ECO:0000256" key="5">
    <source>
        <dbReference type="ARBA" id="ARBA00023014"/>
    </source>
</evidence>
<dbReference type="Gene3D" id="2.20.25.90">
    <property type="entry name" value="ADC-like domains"/>
    <property type="match status" value="1"/>
</dbReference>
<dbReference type="Pfam" id="PF00384">
    <property type="entry name" value="Molybdopterin"/>
    <property type="match status" value="1"/>
</dbReference>
<dbReference type="Pfam" id="PF01568">
    <property type="entry name" value="Molydop_binding"/>
    <property type="match status" value="1"/>
</dbReference>
<dbReference type="EMBL" id="NTKD01000037">
    <property type="protein sequence ID" value="PDH38369.1"/>
    <property type="molecule type" value="Genomic_DNA"/>
</dbReference>